<dbReference type="InterPro" id="IPR057670">
    <property type="entry name" value="SH3_retrovirus"/>
</dbReference>
<dbReference type="EMBL" id="QGNW01000060">
    <property type="protein sequence ID" value="RVX04652.1"/>
    <property type="molecule type" value="Genomic_DNA"/>
</dbReference>
<gene>
    <name evidence="9" type="primary">POLX_2804</name>
    <name evidence="9" type="ORF">CK203_023360</name>
</gene>
<dbReference type="GO" id="GO:0008270">
    <property type="term" value="F:zinc ion binding"/>
    <property type="evidence" value="ECO:0007669"/>
    <property type="project" value="UniProtKB-KW"/>
</dbReference>
<reference evidence="9 10" key="1">
    <citation type="journal article" date="2018" name="PLoS Genet.">
        <title>Population sequencing reveals clonal diversity and ancestral inbreeding in the grapevine cultivar Chardonnay.</title>
        <authorList>
            <person name="Roach M.J."/>
            <person name="Johnson D.L."/>
            <person name="Bohlmann J."/>
            <person name="van Vuuren H.J."/>
            <person name="Jones S.J."/>
            <person name="Pretorius I.S."/>
            <person name="Schmidt S.A."/>
            <person name="Borneman A.R."/>
        </authorList>
    </citation>
    <scope>NUCLEOTIDE SEQUENCE [LARGE SCALE GENOMIC DNA]</scope>
    <source>
        <strain evidence="10">cv. Chardonnay</strain>
        <tissue evidence="9">Leaf</tissue>
    </source>
</reference>
<name>A0A438J6R4_VITVI</name>
<keyword evidence="5" id="KW-0863">Zinc-finger</keyword>
<dbReference type="PANTHER" id="PTHR42648">
    <property type="entry name" value="TRANSPOSASE, PUTATIVE-RELATED"/>
    <property type="match status" value="1"/>
</dbReference>
<organism evidence="9 10">
    <name type="scientific">Vitis vinifera</name>
    <name type="common">Grape</name>
    <dbReference type="NCBI Taxonomy" id="29760"/>
    <lineage>
        <taxon>Eukaryota</taxon>
        <taxon>Viridiplantae</taxon>
        <taxon>Streptophyta</taxon>
        <taxon>Embryophyta</taxon>
        <taxon>Tracheophyta</taxon>
        <taxon>Spermatophyta</taxon>
        <taxon>Magnoliopsida</taxon>
        <taxon>eudicotyledons</taxon>
        <taxon>Gunneridae</taxon>
        <taxon>Pentapetalae</taxon>
        <taxon>rosids</taxon>
        <taxon>Vitales</taxon>
        <taxon>Vitaceae</taxon>
        <taxon>Viteae</taxon>
        <taxon>Vitis</taxon>
    </lineage>
</organism>
<evidence type="ECO:0000259" key="7">
    <source>
        <dbReference type="PROSITE" id="PS50158"/>
    </source>
</evidence>
<dbReference type="InterPro" id="IPR001584">
    <property type="entry name" value="Integrase_cat-core"/>
</dbReference>
<dbReference type="GO" id="GO:0015074">
    <property type="term" value="P:DNA integration"/>
    <property type="evidence" value="ECO:0007669"/>
    <property type="project" value="InterPro"/>
</dbReference>
<feature type="compositionally biased region" description="Basic and acidic residues" evidence="6">
    <location>
        <begin position="258"/>
        <end position="269"/>
    </location>
</feature>
<evidence type="ECO:0000256" key="1">
    <source>
        <dbReference type="ARBA" id="ARBA00022670"/>
    </source>
</evidence>
<dbReference type="SMART" id="SM00343">
    <property type="entry name" value="ZnF_C2HC"/>
    <property type="match status" value="1"/>
</dbReference>
<dbReference type="PROSITE" id="PS50994">
    <property type="entry name" value="INTEGRASE"/>
    <property type="match status" value="1"/>
</dbReference>
<protein>
    <submittedName>
        <fullName evidence="9">Retrovirus-related Pol polyprotein from transposon TNT 1-94</fullName>
    </submittedName>
</protein>
<dbReference type="InterPro" id="IPR012337">
    <property type="entry name" value="RNaseH-like_sf"/>
</dbReference>
<dbReference type="InterPro" id="IPR001878">
    <property type="entry name" value="Znf_CCHC"/>
</dbReference>
<evidence type="ECO:0000256" key="5">
    <source>
        <dbReference type="PROSITE-ProRule" id="PRU00047"/>
    </source>
</evidence>
<keyword evidence="1" id="KW-0645">Protease</keyword>
<keyword evidence="5" id="KW-0862">Zinc</keyword>
<dbReference type="InterPro" id="IPR036397">
    <property type="entry name" value="RNaseH_sf"/>
</dbReference>
<feature type="region of interest" description="Disordered" evidence="6">
    <location>
        <begin position="227"/>
        <end position="270"/>
    </location>
</feature>
<comment type="caution">
    <text evidence="9">The sequence shown here is derived from an EMBL/GenBank/DDBJ whole genome shotgun (WGS) entry which is preliminary data.</text>
</comment>
<keyword evidence="2" id="KW-0479">Metal-binding</keyword>
<dbReference type="SUPFAM" id="SSF57756">
    <property type="entry name" value="Retrovirus zinc finger-like domains"/>
    <property type="match status" value="1"/>
</dbReference>
<dbReference type="Pfam" id="PF14223">
    <property type="entry name" value="Retrotran_gag_2"/>
    <property type="match status" value="1"/>
</dbReference>
<dbReference type="Gene3D" id="3.30.420.10">
    <property type="entry name" value="Ribonuclease H-like superfamily/Ribonuclease H"/>
    <property type="match status" value="1"/>
</dbReference>
<feature type="compositionally biased region" description="Basic residues" evidence="6">
    <location>
        <begin position="239"/>
        <end position="250"/>
    </location>
</feature>
<proteinExistence type="predicted"/>
<feature type="compositionally biased region" description="Polar residues" evidence="6">
    <location>
        <begin position="816"/>
        <end position="856"/>
    </location>
</feature>
<dbReference type="GO" id="GO:0004190">
    <property type="term" value="F:aspartic-type endopeptidase activity"/>
    <property type="evidence" value="ECO:0007669"/>
    <property type="project" value="UniProtKB-KW"/>
</dbReference>
<dbReference type="GO" id="GO:0006508">
    <property type="term" value="P:proteolysis"/>
    <property type="evidence" value="ECO:0007669"/>
    <property type="project" value="UniProtKB-KW"/>
</dbReference>
<dbReference type="Pfam" id="PF22936">
    <property type="entry name" value="Pol_BBD"/>
    <property type="match status" value="1"/>
</dbReference>
<dbReference type="SUPFAM" id="SSF53098">
    <property type="entry name" value="Ribonuclease H-like"/>
    <property type="match status" value="1"/>
</dbReference>
<dbReference type="Pfam" id="PF00098">
    <property type="entry name" value="zf-CCHC"/>
    <property type="match status" value="1"/>
</dbReference>
<dbReference type="Pfam" id="PF00665">
    <property type="entry name" value="rve"/>
    <property type="match status" value="1"/>
</dbReference>
<dbReference type="CDD" id="cd09272">
    <property type="entry name" value="RNase_HI_RT_Ty1"/>
    <property type="match status" value="1"/>
</dbReference>
<evidence type="ECO:0000256" key="2">
    <source>
        <dbReference type="ARBA" id="ARBA00022723"/>
    </source>
</evidence>
<evidence type="ECO:0000313" key="9">
    <source>
        <dbReference type="EMBL" id="RVX04652.1"/>
    </source>
</evidence>
<dbReference type="Pfam" id="PF07727">
    <property type="entry name" value="RVT_2"/>
    <property type="match status" value="1"/>
</dbReference>
<dbReference type="InterPro" id="IPR043502">
    <property type="entry name" value="DNA/RNA_pol_sf"/>
</dbReference>
<dbReference type="Gene3D" id="4.10.60.10">
    <property type="entry name" value="Zinc finger, CCHC-type"/>
    <property type="match status" value="1"/>
</dbReference>
<dbReference type="InterPro" id="IPR013103">
    <property type="entry name" value="RVT_2"/>
</dbReference>
<accession>A0A438J6R4</accession>
<dbReference type="InterPro" id="IPR039537">
    <property type="entry name" value="Retrotran_Ty1/copia-like"/>
</dbReference>
<evidence type="ECO:0000313" key="10">
    <source>
        <dbReference type="Proteomes" id="UP000288805"/>
    </source>
</evidence>
<evidence type="ECO:0000256" key="3">
    <source>
        <dbReference type="ARBA" id="ARBA00022750"/>
    </source>
</evidence>
<feature type="compositionally biased region" description="Polar residues" evidence="6">
    <location>
        <begin position="864"/>
        <end position="875"/>
    </location>
</feature>
<evidence type="ECO:0000259" key="8">
    <source>
        <dbReference type="PROSITE" id="PS50994"/>
    </source>
</evidence>
<keyword evidence="3" id="KW-0064">Aspartyl protease</keyword>
<dbReference type="PROSITE" id="PS50158">
    <property type="entry name" value="ZF_CCHC"/>
    <property type="match status" value="1"/>
</dbReference>
<evidence type="ECO:0000256" key="6">
    <source>
        <dbReference type="SAM" id="MobiDB-lite"/>
    </source>
</evidence>
<dbReference type="PANTHER" id="PTHR42648:SF25">
    <property type="entry name" value="RNA-DIRECTED DNA POLYMERASE"/>
    <property type="match status" value="1"/>
</dbReference>
<dbReference type="Pfam" id="PF13976">
    <property type="entry name" value="gag_pre-integrs"/>
    <property type="match status" value="1"/>
</dbReference>
<dbReference type="Proteomes" id="UP000288805">
    <property type="component" value="Unassembled WGS sequence"/>
</dbReference>
<dbReference type="Pfam" id="PF25597">
    <property type="entry name" value="SH3_retrovirus"/>
    <property type="match status" value="1"/>
</dbReference>
<dbReference type="SUPFAM" id="SSF56672">
    <property type="entry name" value="DNA/RNA polymerases"/>
    <property type="match status" value="1"/>
</dbReference>
<keyword evidence="4" id="KW-0378">Hydrolase</keyword>
<feature type="domain" description="CCHC-type" evidence="7">
    <location>
        <begin position="278"/>
        <end position="294"/>
    </location>
</feature>
<dbReference type="InterPro" id="IPR025724">
    <property type="entry name" value="GAG-pre-integrase_dom"/>
</dbReference>
<sequence>MAGVEGDQSKTLAVVKPTARGASIPIQYPTLSETNYGIWAVKMKIILRSLGVWSVIEGGDTDDDKDQGAMVAISQAVPDDVMMAIAEKKTAKEAWDALREMRVGEDRVKKARVQVLKRQLNKLHMEDSETINEFSMKLTTLAGEIRSLGTKLDDSEVVEKLFSAVPDRFLQIIGTIEQFGDIENMSVSEAIGRLRTFEEGIKGRVHTKGDGEQLLLAQAEWEARCSKGKKDEGFSSTKRGGRHGRGRGRGRGYGGGRENGERTNEDRKPRNFNKSRVKCFNCNEYGHFAKECPKPNRRERANLVTTQTDDEPTLLMAETCVLSHAIQNEQVLLHEDKVVPKINSTQDKAWYLDTGASNHMTGCIKKFAEIDTTIKGSVKFGDGSAVEIQGRGSVLFECFTGEHRVLTNVYYIPKLKSNIISLGQLDENGCKVVIEGGVMTILDRTRRPLAKVNRSGSRLYLLHIAQVLPECLMARSKESAWRWHARYGHVNFHALKILSQKQMVHGLPVIENEDRICDGCLIGKQHRNPFPTVAKFRAESPLELWHGDLCGPITPATHGGKRYFLLLVDDCTRFMWQVLIRNKDEAFEAFKKTKASAEMEKNSKLKAFRTDRGGEFTSNEFKTYCELLGIKRYLTVPYSPQQNGVVERRNQTVVGMARSLLKSMVVPGEFWGETVSTAVYLLNRAPTKSIIGKTPYEAYYNRKPTVDHFRIFGCVGHVKDVTPHLSKLADRSKPMVFIGYDSNTKGYRMFDPKSKQVVVTRDVVFEEEKKWEWSKFLETETGSAGNTLTAHYFTIAGASDTTNQEDKEGVSDSGIGISNSGMDFPQTTQEQTGNRYQYATPVMNTRSRTSVSNSPYTPAASFEESVSTETLQPSTSDEREEEPSNFEEAKADPMWRRAMEEEISSIRKNETWKLVPLLNSHKPIGLKWVYKLKKDTQGRIVKHKARLVAKGYVQRQGIDFDEVFAPVARLETVRLLISIAAHEGWKVHHMDVKSAFLNGDLEEEVYVIQPPGFEIKGEEHKVLKLHKALYGLRQAPRAWNSKLDKSLRTLGFERCSLEHAVYMRNQGKGNLIVGVYVDDLIITGECIQDIDKFKSQIKKLFSMSDLGLLSYYLGIEVCQNSQRITLNQSAYARKVLDKCGMKDCNPSQIPMEPRLKLSKESTSPPVDTTLYRSIVGSLRYLLHTRPDLAFSVGMVSRYMEKPTTEHMAAVKHILRYMKGTLNLGCVYEKKEGSLELIGYSDSDLAGDTDDRKSTSGLIFFLGSNPISWCSQKQKVVALSSCEAEYIAACAAACQGVWLGRLLADLLKTEVKKVVLKIDNQSAIALSKNSVHHERSKHIDTRFHYIRDCVESGMIEIQHVCTEDQHADILTKSLARMKFLEMRERIGVRIISREQQA</sequence>
<dbReference type="InterPro" id="IPR036875">
    <property type="entry name" value="Znf_CCHC_sf"/>
</dbReference>
<feature type="domain" description="Integrase catalytic" evidence="8">
    <location>
        <begin position="537"/>
        <end position="703"/>
    </location>
</feature>
<dbReference type="InterPro" id="IPR054722">
    <property type="entry name" value="PolX-like_BBD"/>
</dbReference>
<feature type="region of interest" description="Disordered" evidence="6">
    <location>
        <begin position="799"/>
        <end position="889"/>
    </location>
</feature>
<evidence type="ECO:0000256" key="4">
    <source>
        <dbReference type="ARBA" id="ARBA00022801"/>
    </source>
</evidence>
<dbReference type="GO" id="GO:0003676">
    <property type="term" value="F:nucleic acid binding"/>
    <property type="evidence" value="ECO:0007669"/>
    <property type="project" value="InterPro"/>
</dbReference>